<feature type="region of interest" description="Disordered" evidence="1">
    <location>
        <begin position="103"/>
        <end position="148"/>
    </location>
</feature>
<sequence>MFMEKTLVKFWDVLTYVRKMWHLTYLWGSRAEFTDKCTQHRSTISWYYIAAWRFRKRIAYTYTSEAQRAAVVIKPGGSGLFLSLLDISDGRLTLPMFSHRDGDSLPSAERGVSARKKDAAASRPCSPRGGVPRGCGAKARVQGERDERKKSAVIHGLLPAWMRTSRQRDDGGPPLYHCRVPHGHDTADRAALLMQQLWPPQTNPESCTGR</sequence>
<protein>
    <submittedName>
        <fullName evidence="2">Uncharacterized protein</fullName>
    </submittedName>
</protein>
<comment type="caution">
    <text evidence="2">The sequence shown here is derived from an EMBL/GenBank/DDBJ whole genome shotgun (WGS) entry which is preliminary data.</text>
</comment>
<reference evidence="2" key="1">
    <citation type="submission" date="2023-03" db="EMBL/GenBank/DDBJ databases">
        <title>Massive genome expansion in bonnet fungi (Mycena s.s.) driven by repeated elements and novel gene families across ecological guilds.</title>
        <authorList>
            <consortium name="Lawrence Berkeley National Laboratory"/>
            <person name="Harder C.B."/>
            <person name="Miyauchi S."/>
            <person name="Viragh M."/>
            <person name="Kuo A."/>
            <person name="Thoen E."/>
            <person name="Andreopoulos B."/>
            <person name="Lu D."/>
            <person name="Skrede I."/>
            <person name="Drula E."/>
            <person name="Henrissat B."/>
            <person name="Morin E."/>
            <person name="Kohler A."/>
            <person name="Barry K."/>
            <person name="LaButti K."/>
            <person name="Morin E."/>
            <person name="Salamov A."/>
            <person name="Lipzen A."/>
            <person name="Mereny Z."/>
            <person name="Hegedus B."/>
            <person name="Baldrian P."/>
            <person name="Stursova M."/>
            <person name="Weitz H."/>
            <person name="Taylor A."/>
            <person name="Grigoriev I.V."/>
            <person name="Nagy L.G."/>
            <person name="Martin F."/>
            <person name="Kauserud H."/>
        </authorList>
    </citation>
    <scope>NUCLEOTIDE SEQUENCE</scope>
    <source>
        <strain evidence="2">CBHHK173m</strain>
    </source>
</reference>
<accession>A0AAD6TL39</accession>
<dbReference type="Proteomes" id="UP001222325">
    <property type="component" value="Unassembled WGS sequence"/>
</dbReference>
<name>A0AAD6TL39_9AGAR</name>
<evidence type="ECO:0000256" key="1">
    <source>
        <dbReference type="SAM" id="MobiDB-lite"/>
    </source>
</evidence>
<dbReference type="AlphaFoldDB" id="A0AAD6TL39"/>
<proteinExistence type="predicted"/>
<dbReference type="EMBL" id="JARJCN010000163">
    <property type="protein sequence ID" value="KAJ7066806.1"/>
    <property type="molecule type" value="Genomic_DNA"/>
</dbReference>
<evidence type="ECO:0000313" key="2">
    <source>
        <dbReference type="EMBL" id="KAJ7066806.1"/>
    </source>
</evidence>
<organism evidence="2 3">
    <name type="scientific">Mycena belliarum</name>
    <dbReference type="NCBI Taxonomy" id="1033014"/>
    <lineage>
        <taxon>Eukaryota</taxon>
        <taxon>Fungi</taxon>
        <taxon>Dikarya</taxon>
        <taxon>Basidiomycota</taxon>
        <taxon>Agaricomycotina</taxon>
        <taxon>Agaricomycetes</taxon>
        <taxon>Agaricomycetidae</taxon>
        <taxon>Agaricales</taxon>
        <taxon>Marasmiineae</taxon>
        <taxon>Mycenaceae</taxon>
        <taxon>Mycena</taxon>
    </lineage>
</organism>
<keyword evidence="3" id="KW-1185">Reference proteome</keyword>
<evidence type="ECO:0000313" key="3">
    <source>
        <dbReference type="Proteomes" id="UP001222325"/>
    </source>
</evidence>
<gene>
    <name evidence="2" type="ORF">B0H15DRAFT_160369</name>
</gene>